<sequence>MTTSCNKSTLETLPDEILLQICKYLSCADILISFIGLNYRITQMITQYRHHISLHKISLFRSDYLCENMFPQIGSQVRSLLIDCCYSVLQDDLFIKYFAKKISITFPQLERISLVAYEDNQLIALLDSLHDLNHFVEIRLYSLFGISQANRLKVVRSLFQANNHRVTTILMDEESTFLRFQQNDSYLNIIRLRINLRARTDLSFLFHAVPNVQYLDVIIDENYYSSEAAFGQNLPPLLHLTNFELRSITQPWTLEELLLLFAQLPIVKNLSLYLLTHDRRLVDGNTILASLPSTVQLFHYATYFIDNMDIDDIDDILVSWPSSHPIMCFHEETSLFLHTLPWGFTDFHFPSLINKKISCETDHLNDYYSSVQRLKLQIDTNFTLTKALGIISQFHQVKRITITITDTSEVSKEEQRPLPHIPRLSRLHRVSIYGSIPSDLNNSSILFNAAPNLVRLDLPFEFLWQLIENQQIHHVLRHQITSLFIHENTTSQSSITFNEKHVPTIASTFFRVDVLSVTLTHLRHSPIAVPNDNIVENSTEPNLPIDEDQQTNEVVSPDSIESMVICLLQEFKEHRLIGFGIRGNFCKKLQTDAKQWLQQNTILSDQRFEAVFNKQIDQLLIWM</sequence>
<dbReference type="EMBL" id="CAJNOL010000237">
    <property type="protein sequence ID" value="CAF0953053.1"/>
    <property type="molecule type" value="Genomic_DNA"/>
</dbReference>
<feature type="domain" description="F-box" evidence="1">
    <location>
        <begin position="7"/>
        <end position="57"/>
    </location>
</feature>
<dbReference type="InterPro" id="IPR001810">
    <property type="entry name" value="F-box_dom"/>
</dbReference>
<evidence type="ECO:0000313" key="2">
    <source>
        <dbReference type="EMBL" id="CAF0876549.1"/>
    </source>
</evidence>
<gene>
    <name evidence="3" type="ORF">JXQ802_LOCUS11792</name>
    <name evidence="2" type="ORF">PYM288_LOCUS8323</name>
</gene>
<evidence type="ECO:0000259" key="1">
    <source>
        <dbReference type="PROSITE" id="PS50181"/>
    </source>
</evidence>
<dbReference type="EMBL" id="CAJNOH010000110">
    <property type="protein sequence ID" value="CAF0876549.1"/>
    <property type="molecule type" value="Genomic_DNA"/>
</dbReference>
<accession>A0A814DDF0</accession>
<proteinExistence type="predicted"/>
<dbReference type="Proteomes" id="UP000663854">
    <property type="component" value="Unassembled WGS sequence"/>
</dbReference>
<protein>
    <recommendedName>
        <fullName evidence="1">F-box domain-containing protein</fullName>
    </recommendedName>
</protein>
<name>A0A814DDF0_9BILA</name>
<reference evidence="3" key="1">
    <citation type="submission" date="2021-02" db="EMBL/GenBank/DDBJ databases">
        <authorList>
            <person name="Nowell W R."/>
        </authorList>
    </citation>
    <scope>NUCLEOTIDE SEQUENCE</scope>
</reference>
<organism evidence="3 4">
    <name type="scientific">Rotaria sordida</name>
    <dbReference type="NCBI Taxonomy" id="392033"/>
    <lineage>
        <taxon>Eukaryota</taxon>
        <taxon>Metazoa</taxon>
        <taxon>Spiralia</taxon>
        <taxon>Gnathifera</taxon>
        <taxon>Rotifera</taxon>
        <taxon>Eurotatoria</taxon>
        <taxon>Bdelloidea</taxon>
        <taxon>Philodinida</taxon>
        <taxon>Philodinidae</taxon>
        <taxon>Rotaria</taxon>
    </lineage>
</organism>
<dbReference type="Proteomes" id="UP000663870">
    <property type="component" value="Unassembled WGS sequence"/>
</dbReference>
<evidence type="ECO:0000313" key="3">
    <source>
        <dbReference type="EMBL" id="CAF0953053.1"/>
    </source>
</evidence>
<comment type="caution">
    <text evidence="3">The sequence shown here is derived from an EMBL/GenBank/DDBJ whole genome shotgun (WGS) entry which is preliminary data.</text>
</comment>
<dbReference type="AlphaFoldDB" id="A0A814DDF0"/>
<dbReference type="PROSITE" id="PS50181">
    <property type="entry name" value="FBOX"/>
    <property type="match status" value="1"/>
</dbReference>
<evidence type="ECO:0000313" key="4">
    <source>
        <dbReference type="Proteomes" id="UP000663870"/>
    </source>
</evidence>
<keyword evidence="4" id="KW-1185">Reference proteome</keyword>